<dbReference type="SUPFAM" id="SSF50685">
    <property type="entry name" value="Barwin-like endoglucanases"/>
    <property type="match status" value="1"/>
</dbReference>
<dbReference type="Gene3D" id="2.40.40.10">
    <property type="entry name" value="RlpA-like domain"/>
    <property type="match status" value="1"/>
</dbReference>
<dbReference type="CDD" id="cd22191">
    <property type="entry name" value="DPBB_RlpA_EXP_N-like"/>
    <property type="match status" value="1"/>
</dbReference>
<accession>A0A941IN03</accession>
<feature type="chain" id="PRO_5037303622" description="RlpA-like protein double-psi beta-barrel domain-containing protein" evidence="2">
    <location>
        <begin position="32"/>
        <end position="157"/>
    </location>
</feature>
<dbReference type="PANTHER" id="PTHR31836">
    <property type="match status" value="1"/>
</dbReference>
<dbReference type="InterPro" id="IPR036908">
    <property type="entry name" value="RlpA-like_sf"/>
</dbReference>
<dbReference type="RefSeq" id="WP_212529323.1">
    <property type="nucleotide sequence ID" value="NZ_JAGSOG010000071.1"/>
</dbReference>
<evidence type="ECO:0000313" key="4">
    <source>
        <dbReference type="Proteomes" id="UP000675781"/>
    </source>
</evidence>
<comment type="caution">
    <text evidence="3">The sequence shown here is derived from an EMBL/GenBank/DDBJ whole genome shotgun (WGS) entry which is preliminary data.</text>
</comment>
<evidence type="ECO:0000256" key="2">
    <source>
        <dbReference type="SAM" id="SignalP"/>
    </source>
</evidence>
<feature type="signal peptide" evidence="2">
    <location>
        <begin position="1"/>
        <end position="31"/>
    </location>
</feature>
<proteinExistence type="predicted"/>
<name>A0A941IN03_9ACTN</name>
<sequence length="157" mass="15680">MRRLRRSITAALTVVAAGALVLGPSAGEALAGTGGAVPDGGPMIFSGTASMQAGVVLDAIGDHVHVGTCSGRDPVGMFSSFTAYLVEVPTPLLGGNLECGKQIAVTNASGTSVNATIVGSCGSCSGSDLALSPTLYARMLSVDKHASSIPVTWKFIT</sequence>
<dbReference type="InterPro" id="IPR051477">
    <property type="entry name" value="Expansin_CellWall"/>
</dbReference>
<keyword evidence="4" id="KW-1185">Reference proteome</keyword>
<protein>
    <recommendedName>
        <fullName evidence="5">RlpA-like protein double-psi beta-barrel domain-containing protein</fullName>
    </recommendedName>
</protein>
<keyword evidence="1 2" id="KW-0732">Signal</keyword>
<evidence type="ECO:0000256" key="1">
    <source>
        <dbReference type="ARBA" id="ARBA00022729"/>
    </source>
</evidence>
<dbReference type="Proteomes" id="UP000675781">
    <property type="component" value="Unassembled WGS sequence"/>
</dbReference>
<dbReference type="EMBL" id="JAGSOG010000071">
    <property type="protein sequence ID" value="MBR7834810.1"/>
    <property type="molecule type" value="Genomic_DNA"/>
</dbReference>
<dbReference type="PANTHER" id="PTHR31836:SF21">
    <property type="entry name" value="EXPANSIN-LIKE PROTEIN 7"/>
    <property type="match status" value="1"/>
</dbReference>
<evidence type="ECO:0008006" key="5">
    <source>
        <dbReference type="Google" id="ProtNLM"/>
    </source>
</evidence>
<organism evidence="3 4">
    <name type="scientific">Actinospica durhamensis</name>
    <dbReference type="NCBI Taxonomy" id="1508375"/>
    <lineage>
        <taxon>Bacteria</taxon>
        <taxon>Bacillati</taxon>
        <taxon>Actinomycetota</taxon>
        <taxon>Actinomycetes</taxon>
        <taxon>Catenulisporales</taxon>
        <taxon>Actinospicaceae</taxon>
        <taxon>Actinospica</taxon>
    </lineage>
</organism>
<evidence type="ECO:0000313" key="3">
    <source>
        <dbReference type="EMBL" id="MBR7834810.1"/>
    </source>
</evidence>
<dbReference type="AlphaFoldDB" id="A0A941IN03"/>
<gene>
    <name evidence="3" type="ORF">KDL01_16155</name>
</gene>
<reference evidence="3" key="1">
    <citation type="submission" date="2021-04" db="EMBL/GenBank/DDBJ databases">
        <title>Genome based classification of Actinospica acidithermotolerans sp. nov., an actinobacterium isolated from an Indonesian hot spring.</title>
        <authorList>
            <person name="Kusuma A.B."/>
            <person name="Putra K.E."/>
            <person name="Nafisah S."/>
            <person name="Loh J."/>
            <person name="Nouioui I."/>
            <person name="Goodfellow M."/>
        </authorList>
    </citation>
    <scope>NUCLEOTIDE SEQUENCE</scope>
    <source>
        <strain evidence="3">CSCA 57</strain>
    </source>
</reference>